<organism evidence="2 3">
    <name type="scientific">Photobacterium kishitanii</name>
    <dbReference type="NCBI Taxonomy" id="318456"/>
    <lineage>
        <taxon>Bacteria</taxon>
        <taxon>Pseudomonadati</taxon>
        <taxon>Pseudomonadota</taxon>
        <taxon>Gammaproteobacteria</taxon>
        <taxon>Vibrionales</taxon>
        <taxon>Vibrionaceae</taxon>
        <taxon>Photobacterium</taxon>
    </lineage>
</organism>
<feature type="transmembrane region" description="Helical" evidence="1">
    <location>
        <begin position="6"/>
        <end position="26"/>
    </location>
</feature>
<proteinExistence type="predicted"/>
<dbReference type="AlphaFoldDB" id="A0A2T3KFN9"/>
<dbReference type="EMBL" id="PYNF01000014">
    <property type="protein sequence ID" value="PSU96858.1"/>
    <property type="molecule type" value="Genomic_DNA"/>
</dbReference>
<accession>A0A2T3KFN9</accession>
<dbReference type="RefSeq" id="WP_107225401.1">
    <property type="nucleotide sequence ID" value="NZ_PYNF01000014.1"/>
</dbReference>
<evidence type="ECO:0000256" key="1">
    <source>
        <dbReference type="SAM" id="Phobius"/>
    </source>
</evidence>
<evidence type="ECO:0000313" key="3">
    <source>
        <dbReference type="Proteomes" id="UP000241426"/>
    </source>
</evidence>
<evidence type="ECO:0000313" key="2">
    <source>
        <dbReference type="EMBL" id="PSU96858.1"/>
    </source>
</evidence>
<keyword evidence="1" id="KW-0812">Transmembrane</keyword>
<gene>
    <name evidence="2" type="ORF">C9J27_16055</name>
</gene>
<protein>
    <submittedName>
        <fullName evidence="2">Uncharacterized protein</fullName>
    </submittedName>
</protein>
<keyword evidence="1" id="KW-0472">Membrane</keyword>
<comment type="caution">
    <text evidence="2">The sequence shown here is derived from an EMBL/GenBank/DDBJ whole genome shotgun (WGS) entry which is preliminary data.</text>
</comment>
<sequence>MLVTFIVMILCIINSISIVILFSLFTGKQKQIIFDRDTKIVSCDGIKLISLREGSANFRFIEYIFENKNKEISLSELENSILFGNELNLSKVISNTNLPKDIIKKAFNVKGNVLIFNDKI</sequence>
<name>A0A2T3KFN9_9GAMM</name>
<dbReference type="Proteomes" id="UP000241426">
    <property type="component" value="Unassembled WGS sequence"/>
</dbReference>
<reference evidence="2 3" key="1">
    <citation type="submission" date="2018-01" db="EMBL/GenBank/DDBJ databases">
        <title>Whole genome sequencing of Histamine producing bacteria.</title>
        <authorList>
            <person name="Butler K."/>
        </authorList>
    </citation>
    <scope>NUCLEOTIDE SEQUENCE [LARGE SCALE GENOMIC DNA]</scope>
    <source>
        <strain evidence="2 3">FS-7.2</strain>
    </source>
</reference>
<keyword evidence="1" id="KW-1133">Transmembrane helix</keyword>